<sequence>MDNIMSEAIAQQLLAGSPAGSDGVCVDGALPGPSRTPKFITHPVQALAQHTPPSQEEERLANLVISSGQSVASSSETEHNERSRKLRLELLEKELEVKKIELELARARYELHESSISGNDYSKVAEWLSVTDKCSWDEGAAKRHSTAWNSVPVEEFDPATDPKGDAYFNEWRAVEASLTHRRRAMQLDATREGHRTSGPGHTYCEYVSGARSKSSN</sequence>
<proteinExistence type="predicted"/>
<reference evidence="1" key="1">
    <citation type="submission" date="2022-08" db="UniProtKB">
        <authorList>
            <consortium name="EnsemblMetazoa"/>
        </authorList>
    </citation>
    <scope>IDENTIFICATION</scope>
    <source>
        <strain evidence="1">EBRO</strain>
    </source>
</reference>
<name>A0A182JLM3_ANOAO</name>
<dbReference type="EnsemblMetazoa" id="AATE020379-RA">
    <property type="protein sequence ID" value="AATE020379-PA.1"/>
    <property type="gene ID" value="AATE020379"/>
</dbReference>
<accession>A0A182JLM3</accession>
<dbReference type="EMBL" id="AXCP01007347">
    <property type="status" value="NOT_ANNOTATED_CDS"/>
    <property type="molecule type" value="Genomic_DNA"/>
</dbReference>
<evidence type="ECO:0000313" key="1">
    <source>
        <dbReference type="EnsemblMetazoa" id="AATE020379-PA.1"/>
    </source>
</evidence>
<organism evidence="1">
    <name type="scientific">Anopheles atroparvus</name>
    <name type="common">European mosquito</name>
    <dbReference type="NCBI Taxonomy" id="41427"/>
    <lineage>
        <taxon>Eukaryota</taxon>
        <taxon>Metazoa</taxon>
        <taxon>Ecdysozoa</taxon>
        <taxon>Arthropoda</taxon>
        <taxon>Hexapoda</taxon>
        <taxon>Insecta</taxon>
        <taxon>Pterygota</taxon>
        <taxon>Neoptera</taxon>
        <taxon>Endopterygota</taxon>
        <taxon>Diptera</taxon>
        <taxon>Nematocera</taxon>
        <taxon>Culicoidea</taxon>
        <taxon>Culicidae</taxon>
        <taxon>Anophelinae</taxon>
        <taxon>Anopheles</taxon>
    </lineage>
</organism>
<dbReference type="AlphaFoldDB" id="A0A182JLM3"/>
<protein>
    <submittedName>
        <fullName evidence="1">Uncharacterized protein</fullName>
    </submittedName>
</protein>
<dbReference type="VEuPathDB" id="VectorBase:AATE020379"/>